<comment type="caution">
    <text evidence="2">The sequence shown here is derived from an EMBL/GenBank/DDBJ whole genome shotgun (WGS) entry which is preliminary data.</text>
</comment>
<evidence type="ECO:0000256" key="1">
    <source>
        <dbReference type="SAM" id="SignalP"/>
    </source>
</evidence>
<dbReference type="EMBL" id="JBAFUR010000001">
    <property type="protein sequence ID" value="MFG1251173.1"/>
    <property type="molecule type" value="Genomic_DNA"/>
</dbReference>
<organism evidence="2 3">
    <name type="scientific">Xanthobacter aminoxidans</name>
    <dbReference type="NCBI Taxonomy" id="186280"/>
    <lineage>
        <taxon>Bacteria</taxon>
        <taxon>Pseudomonadati</taxon>
        <taxon>Pseudomonadota</taxon>
        <taxon>Alphaproteobacteria</taxon>
        <taxon>Hyphomicrobiales</taxon>
        <taxon>Xanthobacteraceae</taxon>
        <taxon>Xanthobacter</taxon>
    </lineage>
</organism>
<sequence>MKGPRYTSLICLALSSLAVGPALGGGIPPARPASALDAGCEHGSAGAHNLFCAKTKSECISSNRAFRPHEITHCSIRYDQCMRVWGTAK</sequence>
<gene>
    <name evidence="2" type="ORF">V5F30_03080</name>
</gene>
<dbReference type="RefSeq" id="WP_394006424.1">
    <property type="nucleotide sequence ID" value="NZ_JBAFUR010000001.1"/>
</dbReference>
<proteinExistence type="predicted"/>
<feature type="chain" id="PRO_5046913411" evidence="1">
    <location>
        <begin position="25"/>
        <end position="89"/>
    </location>
</feature>
<protein>
    <submittedName>
        <fullName evidence="2">Uncharacterized protein</fullName>
    </submittedName>
</protein>
<evidence type="ECO:0000313" key="2">
    <source>
        <dbReference type="EMBL" id="MFG1251173.1"/>
    </source>
</evidence>
<name>A0ABW6ZDB8_9HYPH</name>
<keyword evidence="3" id="KW-1185">Reference proteome</keyword>
<accession>A0ABW6ZDB8</accession>
<reference evidence="2 3" key="1">
    <citation type="submission" date="2024-02" db="EMBL/GenBank/DDBJ databases">
        <title>Expansion and revision of Xanthobacter and proposal of Roseixanthobacter gen. nov.</title>
        <authorList>
            <person name="Soltysiak M.P.M."/>
            <person name="Jalihal A."/>
            <person name="Ory A."/>
            <person name="Chrisophersen C."/>
            <person name="Lee A.D."/>
            <person name="Boulton J."/>
            <person name="Springer M."/>
        </authorList>
    </citation>
    <scope>NUCLEOTIDE SEQUENCE [LARGE SCALE GENOMIC DNA]</scope>
    <source>
        <strain evidence="2 3">CB5</strain>
    </source>
</reference>
<evidence type="ECO:0000313" key="3">
    <source>
        <dbReference type="Proteomes" id="UP001604043"/>
    </source>
</evidence>
<feature type="signal peptide" evidence="1">
    <location>
        <begin position="1"/>
        <end position="24"/>
    </location>
</feature>
<dbReference type="Proteomes" id="UP001604043">
    <property type="component" value="Unassembled WGS sequence"/>
</dbReference>
<keyword evidence="1" id="KW-0732">Signal</keyword>